<organism evidence="2 3">
    <name type="scientific">Diversispora epigaea</name>
    <dbReference type="NCBI Taxonomy" id="1348612"/>
    <lineage>
        <taxon>Eukaryota</taxon>
        <taxon>Fungi</taxon>
        <taxon>Fungi incertae sedis</taxon>
        <taxon>Mucoromycota</taxon>
        <taxon>Glomeromycotina</taxon>
        <taxon>Glomeromycetes</taxon>
        <taxon>Diversisporales</taxon>
        <taxon>Diversisporaceae</taxon>
        <taxon>Diversispora</taxon>
    </lineage>
</organism>
<evidence type="ECO:0000256" key="1">
    <source>
        <dbReference type="SAM" id="Phobius"/>
    </source>
</evidence>
<dbReference type="EMBL" id="PQFF01000432">
    <property type="protein sequence ID" value="RHZ50392.1"/>
    <property type="molecule type" value="Genomic_DNA"/>
</dbReference>
<sequence>MTVCKKTIDSELESYGFSNSASSYAGMALAIVFGGILVRLRLEKFANLYKIPQRAPNQIPENLQLQPNQPNAAIRAFQRWSLGEILIICLYHACRIVYWSIKGVYQPSLLVILLAFRMLISYFVTYDIYL</sequence>
<protein>
    <submittedName>
        <fullName evidence="2">Uncharacterized protein</fullName>
    </submittedName>
</protein>
<keyword evidence="1" id="KW-1133">Transmembrane helix</keyword>
<keyword evidence="1" id="KW-0472">Membrane</keyword>
<keyword evidence="3" id="KW-1185">Reference proteome</keyword>
<proteinExistence type="predicted"/>
<comment type="caution">
    <text evidence="2">The sequence shown here is derived from an EMBL/GenBank/DDBJ whole genome shotgun (WGS) entry which is preliminary data.</text>
</comment>
<name>A0A397GHD7_9GLOM</name>
<keyword evidence="1" id="KW-0812">Transmembrane</keyword>
<accession>A0A397GHD7</accession>
<dbReference type="Proteomes" id="UP000266861">
    <property type="component" value="Unassembled WGS sequence"/>
</dbReference>
<feature type="transmembrane region" description="Helical" evidence="1">
    <location>
        <begin position="107"/>
        <end position="129"/>
    </location>
</feature>
<dbReference type="AlphaFoldDB" id="A0A397GHD7"/>
<feature type="transmembrane region" description="Helical" evidence="1">
    <location>
        <begin position="82"/>
        <end position="101"/>
    </location>
</feature>
<gene>
    <name evidence="2" type="ORF">Glove_499g14</name>
</gene>
<feature type="transmembrane region" description="Helical" evidence="1">
    <location>
        <begin position="21"/>
        <end position="40"/>
    </location>
</feature>
<evidence type="ECO:0000313" key="3">
    <source>
        <dbReference type="Proteomes" id="UP000266861"/>
    </source>
</evidence>
<reference evidence="2 3" key="1">
    <citation type="submission" date="2018-08" db="EMBL/GenBank/DDBJ databases">
        <title>Genome and evolution of the arbuscular mycorrhizal fungus Diversispora epigaea (formerly Glomus versiforme) and its bacterial endosymbionts.</title>
        <authorList>
            <person name="Sun X."/>
            <person name="Fei Z."/>
            <person name="Harrison M."/>
        </authorList>
    </citation>
    <scope>NUCLEOTIDE SEQUENCE [LARGE SCALE GENOMIC DNA]</scope>
    <source>
        <strain evidence="2 3">IT104</strain>
    </source>
</reference>
<evidence type="ECO:0000313" key="2">
    <source>
        <dbReference type="EMBL" id="RHZ50392.1"/>
    </source>
</evidence>